<accession>A0A0P1GR05</accession>
<reference evidence="2 3" key="1">
    <citation type="submission" date="2015-09" db="EMBL/GenBank/DDBJ databases">
        <authorList>
            <consortium name="Swine Surveillance"/>
        </authorList>
    </citation>
    <scope>NUCLEOTIDE SEQUENCE [LARGE SCALE GENOMIC DNA]</scope>
    <source>
        <strain evidence="2 3">CECT 8383</strain>
    </source>
</reference>
<feature type="region of interest" description="Disordered" evidence="1">
    <location>
        <begin position="1"/>
        <end position="42"/>
    </location>
</feature>
<evidence type="ECO:0000256" key="1">
    <source>
        <dbReference type="SAM" id="MobiDB-lite"/>
    </source>
</evidence>
<proteinExistence type="predicted"/>
<feature type="compositionally biased region" description="Polar residues" evidence="1">
    <location>
        <begin position="1"/>
        <end position="11"/>
    </location>
</feature>
<dbReference type="Proteomes" id="UP000051681">
    <property type="component" value="Unassembled WGS sequence"/>
</dbReference>
<gene>
    <name evidence="2" type="ORF">TM5383_02156</name>
</gene>
<dbReference type="AlphaFoldDB" id="A0A0P1GR05"/>
<sequence>MSQDAQKPQKSPHQRAVATPQEPKQGKRGAPQPFVFTDFAMI</sequence>
<keyword evidence="3" id="KW-1185">Reference proteome</keyword>
<dbReference type="EMBL" id="CYSF01000009">
    <property type="protein sequence ID" value="CUH84935.1"/>
    <property type="molecule type" value="Genomic_DNA"/>
</dbReference>
<evidence type="ECO:0000313" key="2">
    <source>
        <dbReference type="EMBL" id="CUH84935.1"/>
    </source>
</evidence>
<dbReference type="RefSeq" id="WP_268807755.1">
    <property type="nucleotide sequence ID" value="NZ_CYSF01000009.1"/>
</dbReference>
<organism evidence="2 3">
    <name type="scientific">Thalassovita mediterranea</name>
    <dbReference type="NCBI Taxonomy" id="340021"/>
    <lineage>
        <taxon>Bacteria</taxon>
        <taxon>Pseudomonadati</taxon>
        <taxon>Pseudomonadota</taxon>
        <taxon>Alphaproteobacteria</taxon>
        <taxon>Rhodobacterales</taxon>
        <taxon>Roseobacteraceae</taxon>
        <taxon>Thalassovita</taxon>
    </lineage>
</organism>
<evidence type="ECO:0000313" key="3">
    <source>
        <dbReference type="Proteomes" id="UP000051681"/>
    </source>
</evidence>
<name>A0A0P1GR05_9RHOB</name>
<protein>
    <submittedName>
        <fullName evidence="2">Uncharacterized protein</fullName>
    </submittedName>
</protein>